<dbReference type="Pfam" id="PF00017">
    <property type="entry name" value="SH2"/>
    <property type="match status" value="1"/>
</dbReference>
<dbReference type="PROSITE" id="PS50001">
    <property type="entry name" value="SH2"/>
    <property type="match status" value="1"/>
</dbReference>
<evidence type="ECO:0000256" key="3">
    <source>
        <dbReference type="ARBA" id="ARBA00023288"/>
    </source>
</evidence>
<feature type="compositionally biased region" description="Polar residues" evidence="6">
    <location>
        <begin position="306"/>
        <end position="315"/>
    </location>
</feature>
<organism evidence="9 10">
    <name type="scientific">Knipowitschia caucasica</name>
    <name type="common">Caucasian dwarf goby</name>
    <name type="synonym">Pomatoschistus caucasicus</name>
    <dbReference type="NCBI Taxonomy" id="637954"/>
    <lineage>
        <taxon>Eukaryota</taxon>
        <taxon>Metazoa</taxon>
        <taxon>Chordata</taxon>
        <taxon>Craniata</taxon>
        <taxon>Vertebrata</taxon>
        <taxon>Euteleostomi</taxon>
        <taxon>Actinopterygii</taxon>
        <taxon>Neopterygii</taxon>
        <taxon>Teleostei</taxon>
        <taxon>Neoteleostei</taxon>
        <taxon>Acanthomorphata</taxon>
        <taxon>Gobiaria</taxon>
        <taxon>Gobiiformes</taxon>
        <taxon>Gobioidei</taxon>
        <taxon>Gobiidae</taxon>
        <taxon>Gobiinae</taxon>
        <taxon>Knipowitschia</taxon>
    </lineage>
</organism>
<reference evidence="9 10" key="1">
    <citation type="submission" date="2024-04" db="EMBL/GenBank/DDBJ databases">
        <authorList>
            <person name="Waldvogel A.-M."/>
            <person name="Schoenle A."/>
        </authorList>
    </citation>
    <scope>NUCLEOTIDE SEQUENCE [LARGE SCALE GENOMIC DNA]</scope>
</reference>
<evidence type="ECO:0000259" key="7">
    <source>
        <dbReference type="PROSITE" id="PS50001"/>
    </source>
</evidence>
<keyword evidence="1 5" id="KW-0728">SH3 domain</keyword>
<dbReference type="SUPFAM" id="SSF50044">
    <property type="entry name" value="SH3-domain"/>
    <property type="match status" value="1"/>
</dbReference>
<protein>
    <recommendedName>
        <fullName evidence="11">Src like adaptor 1a</fullName>
    </recommendedName>
</protein>
<dbReference type="FunFam" id="3.30.505.10:FF:000039">
    <property type="entry name" value="src-like-adapter isoform X1"/>
    <property type="match status" value="1"/>
</dbReference>
<name>A0AAV2K6I1_KNICA</name>
<dbReference type="AlphaFoldDB" id="A0AAV2K6I1"/>
<evidence type="ECO:0000256" key="2">
    <source>
        <dbReference type="ARBA" id="ARBA00022999"/>
    </source>
</evidence>
<evidence type="ECO:0000256" key="1">
    <source>
        <dbReference type="ARBA" id="ARBA00022443"/>
    </source>
</evidence>
<dbReference type="SUPFAM" id="SSF55550">
    <property type="entry name" value="SH2 domain"/>
    <property type="match status" value="1"/>
</dbReference>
<dbReference type="InterPro" id="IPR043539">
    <property type="entry name" value="Grb2-like"/>
</dbReference>
<evidence type="ECO:0008006" key="11">
    <source>
        <dbReference type="Google" id="ProtNLM"/>
    </source>
</evidence>
<keyword evidence="10" id="KW-1185">Reference proteome</keyword>
<dbReference type="InterPro" id="IPR000980">
    <property type="entry name" value="SH2"/>
</dbReference>
<dbReference type="EMBL" id="OZ035838">
    <property type="protein sequence ID" value="CAL1584560.1"/>
    <property type="molecule type" value="Genomic_DNA"/>
</dbReference>
<dbReference type="Gene3D" id="3.30.505.10">
    <property type="entry name" value="SH2 domain"/>
    <property type="match status" value="1"/>
</dbReference>
<feature type="region of interest" description="Disordered" evidence="6">
    <location>
        <begin position="295"/>
        <end position="315"/>
    </location>
</feature>
<evidence type="ECO:0000256" key="4">
    <source>
        <dbReference type="PROSITE-ProRule" id="PRU00191"/>
    </source>
</evidence>
<dbReference type="PANTHER" id="PTHR46037">
    <property type="entry name" value="PROTEIN ENHANCER OF SEVENLESS 2B"/>
    <property type="match status" value="1"/>
</dbReference>
<feature type="domain" description="SH2" evidence="7">
    <location>
        <begin position="135"/>
        <end position="226"/>
    </location>
</feature>
<sequence>MLQKWRPSGTSSVGIIYLLTNAIGKKQKAEYINKCHLSQEQSRVMGNMVRAIITGDKGDTWQDNCDEKAEKGLEDETLVVINDYPPATITEPSFRLGEKLRVIKKHVYWWKVRSMKTGKVDFIPDMHVAKIYHGWLFEGVERQKAEELLLLPVNGVGSFMVRQSSTERGVYSLSVKHRNIKHYRIYRLDNSWYYISPRLTFQCLEDMIHHYSDCADGLCCMLTTPCLSPAAPAQTDSTTTALPVIMRRNFDWDKVDRTELVSPESVSDNMVSYGVRNSIAAHLFFSQEPTTRVDRKKRSKTVYGAPQNTDYMDNF</sequence>
<dbReference type="Gene3D" id="2.30.30.40">
    <property type="entry name" value="SH3 Domains"/>
    <property type="match status" value="1"/>
</dbReference>
<evidence type="ECO:0000259" key="8">
    <source>
        <dbReference type="PROSITE" id="PS50002"/>
    </source>
</evidence>
<dbReference type="InterPro" id="IPR036860">
    <property type="entry name" value="SH2_dom_sf"/>
</dbReference>
<evidence type="ECO:0000256" key="6">
    <source>
        <dbReference type="SAM" id="MobiDB-lite"/>
    </source>
</evidence>
<evidence type="ECO:0000256" key="5">
    <source>
        <dbReference type="PROSITE-ProRule" id="PRU00192"/>
    </source>
</evidence>
<gene>
    <name evidence="9" type="ORF">KC01_LOCUS14883</name>
</gene>
<evidence type="ECO:0000313" key="9">
    <source>
        <dbReference type="EMBL" id="CAL1584560.1"/>
    </source>
</evidence>
<keyword evidence="3" id="KW-0449">Lipoprotein</keyword>
<evidence type="ECO:0000313" key="10">
    <source>
        <dbReference type="Proteomes" id="UP001497482"/>
    </source>
</evidence>
<feature type="domain" description="SH3" evidence="8">
    <location>
        <begin position="73"/>
        <end position="133"/>
    </location>
</feature>
<dbReference type="InterPro" id="IPR001452">
    <property type="entry name" value="SH3_domain"/>
</dbReference>
<keyword evidence="2 4" id="KW-0727">SH2 domain</keyword>
<dbReference type="Proteomes" id="UP001497482">
    <property type="component" value="Chromosome 16"/>
</dbReference>
<dbReference type="SMART" id="SM00252">
    <property type="entry name" value="SH2"/>
    <property type="match status" value="1"/>
</dbReference>
<dbReference type="InterPro" id="IPR036028">
    <property type="entry name" value="SH3-like_dom_sf"/>
</dbReference>
<accession>A0AAV2K6I1</accession>
<dbReference type="PROSITE" id="PS50002">
    <property type="entry name" value="SH3"/>
    <property type="match status" value="1"/>
</dbReference>
<dbReference type="PRINTS" id="PR00401">
    <property type="entry name" value="SH2DOMAIN"/>
</dbReference>
<proteinExistence type="predicted"/>
<dbReference type="Pfam" id="PF00018">
    <property type="entry name" value="SH3_1"/>
    <property type="match status" value="1"/>
</dbReference>
<dbReference type="SMART" id="SM00326">
    <property type="entry name" value="SH3"/>
    <property type="match status" value="1"/>
</dbReference>